<keyword evidence="6" id="KW-1185">Reference proteome</keyword>
<evidence type="ECO:0000256" key="1">
    <source>
        <dbReference type="SAM" id="MobiDB-lite"/>
    </source>
</evidence>
<gene>
    <name evidence="5" type="ORF">EUA94_07245</name>
</gene>
<feature type="domain" description="Acyltransferase 3" evidence="3">
    <location>
        <begin position="203"/>
        <end position="534"/>
    </location>
</feature>
<dbReference type="Pfam" id="PF19040">
    <property type="entry name" value="SGNH"/>
    <property type="match status" value="1"/>
</dbReference>
<dbReference type="EMBL" id="SDWV01000005">
    <property type="protein sequence ID" value="RYC13010.1"/>
    <property type="molecule type" value="Genomic_DNA"/>
</dbReference>
<evidence type="ECO:0000313" key="6">
    <source>
        <dbReference type="Proteomes" id="UP000291101"/>
    </source>
</evidence>
<name>A0A4Q2T770_9ACTN</name>
<keyword evidence="5" id="KW-0012">Acyltransferase</keyword>
<feature type="compositionally biased region" description="Basic residues" evidence="1">
    <location>
        <begin position="70"/>
        <end position="86"/>
    </location>
</feature>
<dbReference type="OrthoDB" id="3404679at2"/>
<dbReference type="InterPro" id="IPR002656">
    <property type="entry name" value="Acyl_transf_3_dom"/>
</dbReference>
<comment type="caution">
    <text evidence="5">The sequence shown here is derived from an EMBL/GenBank/DDBJ whole genome shotgun (WGS) entry which is preliminary data.</text>
</comment>
<dbReference type="GO" id="GO:0016020">
    <property type="term" value="C:membrane"/>
    <property type="evidence" value="ECO:0007669"/>
    <property type="project" value="TreeGrafter"/>
</dbReference>
<dbReference type="PANTHER" id="PTHR23028:SF53">
    <property type="entry name" value="ACYL_TRANSF_3 DOMAIN-CONTAINING PROTEIN"/>
    <property type="match status" value="1"/>
</dbReference>
<feature type="region of interest" description="Disordered" evidence="1">
    <location>
        <begin position="143"/>
        <end position="174"/>
    </location>
</feature>
<sequence length="875" mass="94018">MDARQQRPQPPGPERPAEHGDPVRRRRLPVARPHRQRVLARPAAAVALGGRRRPDADVLQHQRGHDGVHRRSPGRRALRHARRARGTPRPLPAAGGRGVLARPGRAGLRLVAHLLRAAQPLRHHPGGAHRGRDGVAAALADVGRDRDRPGGARVVDVGPPPARPDRDPPDVSHVAATATVGDGGEAPGVRPDHTAHPTHHRPDIQALRALAVTLVVTYHFWPGRVPGGFIGVDVFFVISGFLITSALLRRPPEGLRDLGAFWARRVLRLIPAAALTITVTLAVVWLLRPTAEWAPAARHGLTSMFYVENWRLVSDATDYLRAHATPSPFQHFWSLSIEEQFYVVWPVLVGLGALVDRRLRRNGLAVVGLLAAVTVLSLAASLSLSWSSPAEAYFATPARMWQLGTGGLLAWLVLRRRDRAPATTRGIVALAGLLAVLGSALLITGDTVYPGWAALLPTLGAALLIHADDPDGPLSLRRITHSRPVQLVGDCSYAIYLWHWPLVVLAPAVLGVRRGLALSLALIALTLVVSWLSTRFVENALRPRPGTTYVGRRALVVLTVCSVVVVGLAWAMLRSSESAVQASESRVQDALPTSLEPTCTGAGALDPALDCEEPDELVTTPEFSRGDLPLSVIVGQCISWPPFDELVTCSVGDTTKPERRIALFGNSHAGHWEPAMNAIAAEHHWQVDTYVIGVCQPTTDNAAAPSVDPLQIEACDELVDGAIDRAIADHDLVVMSTLDRDGTSPEVYEATLRRLTDAGVPVLVIRDTPAPLDPDYDTVTCVSEHLDDTAACDGTRQDYLGPDPLTEAADALDSDLITTVDLADHVCRDDVCPAVVGGVIVYADYNHLSATYSATLAPYLEPAVLEAMRSGDAAP</sequence>
<reference evidence="5 6" key="1">
    <citation type="submission" date="2019-01" db="EMBL/GenBank/DDBJ databases">
        <title>Novel species of Nocardioides.</title>
        <authorList>
            <person name="Liu Q."/>
            <person name="X Y.-H."/>
        </authorList>
    </citation>
    <scope>NUCLEOTIDE SEQUENCE [LARGE SCALE GENOMIC DNA]</scope>
    <source>
        <strain evidence="5 6">HLT2-9</strain>
    </source>
</reference>
<keyword evidence="2" id="KW-1133">Transmembrane helix</keyword>
<dbReference type="PANTHER" id="PTHR23028">
    <property type="entry name" value="ACETYLTRANSFERASE"/>
    <property type="match status" value="1"/>
</dbReference>
<dbReference type="InterPro" id="IPR043968">
    <property type="entry name" value="SGNH"/>
</dbReference>
<evidence type="ECO:0000259" key="4">
    <source>
        <dbReference type="Pfam" id="PF19040"/>
    </source>
</evidence>
<evidence type="ECO:0000256" key="2">
    <source>
        <dbReference type="SAM" id="Phobius"/>
    </source>
</evidence>
<feature type="transmembrane region" description="Helical" evidence="2">
    <location>
        <begin position="426"/>
        <end position="443"/>
    </location>
</feature>
<feature type="transmembrane region" description="Helical" evidence="2">
    <location>
        <begin position="269"/>
        <end position="287"/>
    </location>
</feature>
<keyword evidence="5" id="KW-0808">Transferase</keyword>
<evidence type="ECO:0000259" key="3">
    <source>
        <dbReference type="Pfam" id="PF01757"/>
    </source>
</evidence>
<accession>A0A4Q2T770</accession>
<protein>
    <submittedName>
        <fullName evidence="5">Acyltransferase</fullName>
    </submittedName>
</protein>
<feature type="compositionally biased region" description="Basic and acidic residues" evidence="1">
    <location>
        <begin position="59"/>
        <end position="69"/>
    </location>
</feature>
<dbReference type="Proteomes" id="UP000291101">
    <property type="component" value="Unassembled WGS sequence"/>
</dbReference>
<keyword evidence="2" id="KW-0812">Transmembrane</keyword>
<feature type="transmembrane region" description="Helical" evidence="2">
    <location>
        <begin position="392"/>
        <end position="414"/>
    </location>
</feature>
<feature type="region of interest" description="Disordered" evidence="1">
    <location>
        <begin position="1"/>
        <end position="39"/>
    </location>
</feature>
<dbReference type="Pfam" id="PF01757">
    <property type="entry name" value="Acyl_transf_3"/>
    <property type="match status" value="1"/>
</dbReference>
<organism evidence="5 6">
    <name type="scientific">Nocardioides zhouii</name>
    <dbReference type="NCBI Taxonomy" id="1168729"/>
    <lineage>
        <taxon>Bacteria</taxon>
        <taxon>Bacillati</taxon>
        <taxon>Actinomycetota</taxon>
        <taxon>Actinomycetes</taxon>
        <taxon>Propionibacteriales</taxon>
        <taxon>Nocardioidaceae</taxon>
        <taxon>Nocardioides</taxon>
    </lineage>
</organism>
<dbReference type="GO" id="GO:0009103">
    <property type="term" value="P:lipopolysaccharide biosynthetic process"/>
    <property type="evidence" value="ECO:0007669"/>
    <property type="project" value="TreeGrafter"/>
</dbReference>
<feature type="transmembrane region" description="Helical" evidence="2">
    <location>
        <begin position="554"/>
        <end position="573"/>
    </location>
</feature>
<evidence type="ECO:0000313" key="5">
    <source>
        <dbReference type="EMBL" id="RYC13010.1"/>
    </source>
</evidence>
<feature type="domain" description="SGNH" evidence="4">
    <location>
        <begin position="647"/>
        <end position="862"/>
    </location>
</feature>
<feature type="transmembrane region" description="Helical" evidence="2">
    <location>
        <begin position="516"/>
        <end position="533"/>
    </location>
</feature>
<feature type="region of interest" description="Disordered" evidence="1">
    <location>
        <begin position="59"/>
        <end position="100"/>
    </location>
</feature>
<feature type="compositionally biased region" description="Basic residues" evidence="1">
    <location>
        <begin position="24"/>
        <end position="38"/>
    </location>
</feature>
<proteinExistence type="predicted"/>
<dbReference type="InterPro" id="IPR050879">
    <property type="entry name" value="Acyltransferase_3"/>
</dbReference>
<feature type="transmembrane region" description="Helical" evidence="2">
    <location>
        <begin position="227"/>
        <end position="248"/>
    </location>
</feature>
<keyword evidence="2" id="KW-0472">Membrane</keyword>
<feature type="transmembrane region" description="Helical" evidence="2">
    <location>
        <begin position="363"/>
        <end position="386"/>
    </location>
</feature>
<dbReference type="AlphaFoldDB" id="A0A4Q2T770"/>
<dbReference type="GO" id="GO:0016747">
    <property type="term" value="F:acyltransferase activity, transferring groups other than amino-acyl groups"/>
    <property type="evidence" value="ECO:0007669"/>
    <property type="project" value="InterPro"/>
</dbReference>